<evidence type="ECO:0000256" key="1">
    <source>
        <dbReference type="ARBA" id="ARBA00004123"/>
    </source>
</evidence>
<evidence type="ECO:0000256" key="4">
    <source>
        <dbReference type="ARBA" id="ARBA00022490"/>
    </source>
</evidence>
<dbReference type="Proteomes" id="UP000270296">
    <property type="component" value="Unassembled WGS sequence"/>
</dbReference>
<comment type="similarity">
    <text evidence="3">Belongs to the SPOT14 family.</text>
</comment>
<evidence type="ECO:0000313" key="7">
    <source>
        <dbReference type="Proteomes" id="UP000270296"/>
    </source>
</evidence>
<dbReference type="Pfam" id="PF07084">
    <property type="entry name" value="Spot_14"/>
    <property type="match status" value="1"/>
</dbReference>
<keyword evidence="4" id="KW-0963">Cytoplasm</keyword>
<accession>A0A183IFF2</accession>
<evidence type="ECO:0000256" key="2">
    <source>
        <dbReference type="ARBA" id="ARBA00004496"/>
    </source>
</evidence>
<dbReference type="Gene3D" id="6.10.140.1610">
    <property type="match status" value="1"/>
</dbReference>
<evidence type="ECO:0000256" key="5">
    <source>
        <dbReference type="ARBA" id="ARBA00023242"/>
    </source>
</evidence>
<protein>
    <submittedName>
        <fullName evidence="8">Mid1-interacting protein 1-B</fullName>
    </submittedName>
</protein>
<organism evidence="8">
    <name type="scientific">Soboliphyme baturini</name>
    <dbReference type="NCBI Taxonomy" id="241478"/>
    <lineage>
        <taxon>Eukaryota</taxon>
        <taxon>Metazoa</taxon>
        <taxon>Ecdysozoa</taxon>
        <taxon>Nematoda</taxon>
        <taxon>Enoplea</taxon>
        <taxon>Dorylaimia</taxon>
        <taxon>Dioctophymatida</taxon>
        <taxon>Dioctophymatoidea</taxon>
        <taxon>Soboliphymatidae</taxon>
        <taxon>Soboliphyme</taxon>
    </lineage>
</organism>
<dbReference type="GO" id="GO:0046890">
    <property type="term" value="P:regulation of lipid biosynthetic process"/>
    <property type="evidence" value="ECO:0007669"/>
    <property type="project" value="TreeGrafter"/>
</dbReference>
<keyword evidence="5" id="KW-0539">Nucleus</keyword>
<dbReference type="GO" id="GO:0005634">
    <property type="term" value="C:nucleus"/>
    <property type="evidence" value="ECO:0007669"/>
    <property type="project" value="UniProtKB-SubCell"/>
</dbReference>
<dbReference type="OrthoDB" id="5951908at2759"/>
<dbReference type="WBParaSite" id="SBAD_0000245901-mRNA-1">
    <property type="protein sequence ID" value="SBAD_0000245901-mRNA-1"/>
    <property type="gene ID" value="SBAD_0000245901"/>
</dbReference>
<dbReference type="InterPro" id="IPR009786">
    <property type="entry name" value="Spot_14"/>
</dbReference>
<evidence type="ECO:0000313" key="8">
    <source>
        <dbReference type="WBParaSite" id="SBAD_0000245901-mRNA-1"/>
    </source>
</evidence>
<dbReference type="PANTHER" id="PTHR14315">
    <property type="entry name" value="SPOT14 FAMILY MEMBER"/>
    <property type="match status" value="1"/>
</dbReference>
<dbReference type="PANTHER" id="PTHR14315:SF17">
    <property type="entry name" value="MIP21584P"/>
    <property type="match status" value="1"/>
</dbReference>
<dbReference type="EMBL" id="UZAM01007184">
    <property type="protein sequence ID" value="VDO97339.1"/>
    <property type="molecule type" value="Genomic_DNA"/>
</dbReference>
<gene>
    <name evidence="6" type="ORF">SBAD_LOCUS2346</name>
</gene>
<dbReference type="InterPro" id="IPR053719">
    <property type="entry name" value="Lipogen_MT_Stabilize_sf"/>
</dbReference>
<sequence>MDKLSDASASFACLRYGECTASSIVKALDNFLVAVQQMKDIVMVPSRLLDMTSTITEVQHESGGDGYAALVPFVDAENAAREYPLFTFYQMLQMIRNELVSGTSCGDGDGDATTGHEQCQVDEQMHRMANAFQQHLQGLFTILRQLTNTAVYLSKRYQDDVDKRDVPQSSW</sequence>
<evidence type="ECO:0000313" key="6">
    <source>
        <dbReference type="EMBL" id="VDO97339.1"/>
    </source>
</evidence>
<comment type="subcellular location">
    <subcellularLocation>
        <location evidence="2">Cytoplasm</location>
    </subcellularLocation>
    <subcellularLocation>
        <location evidence="1">Nucleus</location>
    </subcellularLocation>
</comment>
<reference evidence="6 7" key="2">
    <citation type="submission" date="2018-11" db="EMBL/GenBank/DDBJ databases">
        <authorList>
            <consortium name="Pathogen Informatics"/>
        </authorList>
    </citation>
    <scope>NUCLEOTIDE SEQUENCE [LARGE SCALE GENOMIC DNA]</scope>
</reference>
<dbReference type="AlphaFoldDB" id="A0A183IFF2"/>
<proteinExistence type="inferred from homology"/>
<dbReference type="GO" id="GO:0005829">
    <property type="term" value="C:cytosol"/>
    <property type="evidence" value="ECO:0007669"/>
    <property type="project" value="TreeGrafter"/>
</dbReference>
<evidence type="ECO:0000256" key="3">
    <source>
        <dbReference type="ARBA" id="ARBA00009488"/>
    </source>
</evidence>
<reference evidence="8" key="1">
    <citation type="submission" date="2016-06" db="UniProtKB">
        <authorList>
            <consortium name="WormBaseParasite"/>
        </authorList>
    </citation>
    <scope>IDENTIFICATION</scope>
</reference>
<keyword evidence="7" id="KW-1185">Reference proteome</keyword>
<name>A0A183IFF2_9BILA</name>